<dbReference type="EMBL" id="CAJPVI010000107">
    <property type="protein sequence ID" value="CAG2161108.1"/>
    <property type="molecule type" value="Genomic_DNA"/>
</dbReference>
<sequence length="229" mass="25075">MLGLTATPVRRDGQQPIIFMQCGPIRYTAAKPASAPHALEVVPHTCPSRIELPTASGIQDVFRHLVHDQARTDAIAAQVLEAFGQGRKILLLTERTEHLDAIQAALGGQISPLFVLHGRLSRPKRATLIAALDALPADAPRVLLAIGKLVGEGFDHPPLDTLVLAMPVSWRGTLQQYAGRLHREHADKTDIRIIDFVDTGHVALLRMWDKRQRGYRAMGYRMVGGAGTE</sequence>
<dbReference type="CDD" id="cd18785">
    <property type="entry name" value="SF2_C"/>
    <property type="match status" value="1"/>
</dbReference>
<dbReference type="PANTHER" id="PTHR47396:SF1">
    <property type="entry name" value="ATP-DEPENDENT HELICASE IRC3-RELATED"/>
    <property type="match status" value="1"/>
</dbReference>
<keyword evidence="2" id="KW-1185">Reference proteome</keyword>
<evidence type="ECO:0000313" key="1">
    <source>
        <dbReference type="EMBL" id="CAG2161108.1"/>
    </source>
</evidence>
<protein>
    <recommendedName>
        <fullName evidence="3">Helicase</fullName>
    </recommendedName>
</protein>
<organism evidence="1 2">
    <name type="scientific">Cupriavidus numazuensis</name>
    <dbReference type="NCBI Taxonomy" id="221992"/>
    <lineage>
        <taxon>Bacteria</taxon>
        <taxon>Pseudomonadati</taxon>
        <taxon>Pseudomonadota</taxon>
        <taxon>Betaproteobacteria</taxon>
        <taxon>Burkholderiales</taxon>
        <taxon>Burkholderiaceae</taxon>
        <taxon>Cupriavidus</taxon>
    </lineage>
</organism>
<accession>A0ABN7QH79</accession>
<evidence type="ECO:0008006" key="3">
    <source>
        <dbReference type="Google" id="ProtNLM"/>
    </source>
</evidence>
<comment type="caution">
    <text evidence="1">The sequence shown here is derived from an EMBL/GenBank/DDBJ whole genome shotgun (WGS) entry which is preliminary data.</text>
</comment>
<dbReference type="InterPro" id="IPR027417">
    <property type="entry name" value="P-loop_NTPase"/>
</dbReference>
<dbReference type="RefSeq" id="WP_342344507.1">
    <property type="nucleotide sequence ID" value="NZ_CAJPVI010000107.1"/>
</dbReference>
<dbReference type="PANTHER" id="PTHR47396">
    <property type="entry name" value="TYPE I RESTRICTION ENZYME ECOKI R PROTEIN"/>
    <property type="match status" value="1"/>
</dbReference>
<dbReference type="Proteomes" id="UP000672657">
    <property type="component" value="Unassembled WGS sequence"/>
</dbReference>
<reference evidence="1 2" key="1">
    <citation type="submission" date="2021-03" db="EMBL/GenBank/DDBJ databases">
        <authorList>
            <person name="Peeters C."/>
        </authorList>
    </citation>
    <scope>NUCLEOTIDE SEQUENCE [LARGE SCALE GENOMIC DNA]</scope>
    <source>
        <strain evidence="1 2">LMG 26411</strain>
    </source>
</reference>
<evidence type="ECO:0000313" key="2">
    <source>
        <dbReference type="Proteomes" id="UP000672657"/>
    </source>
</evidence>
<dbReference type="SUPFAM" id="SSF52540">
    <property type="entry name" value="P-loop containing nucleoside triphosphate hydrolases"/>
    <property type="match status" value="1"/>
</dbReference>
<dbReference type="Gene3D" id="3.40.50.300">
    <property type="entry name" value="P-loop containing nucleotide triphosphate hydrolases"/>
    <property type="match status" value="1"/>
</dbReference>
<dbReference type="InterPro" id="IPR050742">
    <property type="entry name" value="Helicase_Restrict-Modif_Enz"/>
</dbReference>
<name>A0ABN7QH79_9BURK</name>
<proteinExistence type="predicted"/>
<gene>
    <name evidence="1" type="ORF">LMG26411_08003</name>
</gene>